<gene>
    <name evidence="2" type="ORF">A6M23_13715</name>
</gene>
<feature type="signal peptide" evidence="1">
    <location>
        <begin position="1"/>
        <end position="22"/>
    </location>
</feature>
<dbReference type="AlphaFoldDB" id="A0A1C2I3R7"/>
<evidence type="ECO:0000256" key="1">
    <source>
        <dbReference type="SAM" id="SignalP"/>
    </source>
</evidence>
<name>A0A1C2I3R7_ACITH</name>
<dbReference type="RefSeq" id="WP_065974459.1">
    <property type="nucleotide sequence ID" value="NZ_LWRY01000160.1"/>
</dbReference>
<protein>
    <submittedName>
        <fullName evidence="2">Uncharacterized protein</fullName>
    </submittedName>
</protein>
<organism evidence="2 3">
    <name type="scientific">Acidithiobacillus thiooxidans</name>
    <name type="common">Thiobacillus thiooxidans</name>
    <dbReference type="NCBI Taxonomy" id="930"/>
    <lineage>
        <taxon>Bacteria</taxon>
        <taxon>Pseudomonadati</taxon>
        <taxon>Pseudomonadota</taxon>
        <taxon>Acidithiobacillia</taxon>
        <taxon>Acidithiobacillales</taxon>
        <taxon>Acidithiobacillaceae</taxon>
        <taxon>Acidithiobacillus</taxon>
    </lineage>
</organism>
<evidence type="ECO:0000313" key="3">
    <source>
        <dbReference type="Proteomes" id="UP000095008"/>
    </source>
</evidence>
<proteinExistence type="predicted"/>
<sequence length="164" mass="17383">MLKKVMFGAVLSLMMVPVAAMASAEGHAVYTVKVMNNGEKISNVSISTIPGAPAPFSVTRKISYPAASKIKNGKVSLLPGFITTGVSGVLSESRKNHGVVHLKLADTRLIKMGTFVADGQTIVLPEVSTQNFQDALFLQKGQSMVLHGFNPKTGVISLTVSRAR</sequence>
<accession>A0A1C2I3R7</accession>
<reference evidence="2" key="1">
    <citation type="journal article" date="2016" name="Int. J. Mol. Sci.">
        <title>Comparative genomics of the extreme acidophile Acidithiobacillus thiooxidans reveals intraspecific divergence and niche adaptation.</title>
        <authorList>
            <person name="Zhang X."/>
            <person name="Feng X."/>
            <person name="Tao J."/>
            <person name="Ma L."/>
            <person name="Xiao Y."/>
            <person name="Liang Y."/>
            <person name="Liu X."/>
            <person name="Yin H."/>
        </authorList>
    </citation>
    <scope>NUCLEOTIDE SEQUENCE [LARGE SCALE GENOMIC DNA]</scope>
    <source>
        <strain evidence="2">DXS-W</strain>
    </source>
</reference>
<keyword evidence="3" id="KW-1185">Reference proteome</keyword>
<feature type="chain" id="PRO_5008663344" evidence="1">
    <location>
        <begin position="23"/>
        <end position="164"/>
    </location>
</feature>
<evidence type="ECO:0000313" key="2">
    <source>
        <dbReference type="EMBL" id="OCX70590.1"/>
    </source>
</evidence>
<keyword evidence="1" id="KW-0732">Signal</keyword>
<dbReference type="Proteomes" id="UP000095008">
    <property type="component" value="Unassembled WGS sequence"/>
</dbReference>
<dbReference type="EMBL" id="LWRY01000160">
    <property type="protein sequence ID" value="OCX70590.1"/>
    <property type="molecule type" value="Genomic_DNA"/>
</dbReference>
<comment type="caution">
    <text evidence="2">The sequence shown here is derived from an EMBL/GenBank/DDBJ whole genome shotgun (WGS) entry which is preliminary data.</text>
</comment>